<accession>A0ABZ3C7G4</accession>
<organism evidence="1 2">
    <name type="scientific">Propioniciclava soli</name>
    <dbReference type="NCBI Taxonomy" id="2775081"/>
    <lineage>
        <taxon>Bacteria</taxon>
        <taxon>Bacillati</taxon>
        <taxon>Actinomycetota</taxon>
        <taxon>Actinomycetes</taxon>
        <taxon>Propionibacteriales</taxon>
        <taxon>Propionibacteriaceae</taxon>
        <taxon>Propioniciclava</taxon>
    </lineage>
</organism>
<evidence type="ECO:0000313" key="1">
    <source>
        <dbReference type="EMBL" id="WZW98490.1"/>
    </source>
</evidence>
<dbReference type="RefSeq" id="WP_342372524.1">
    <property type="nucleotide sequence ID" value="NZ_CP115965.1"/>
</dbReference>
<reference evidence="1 2" key="1">
    <citation type="journal article" date="2023" name="Environ Microbiome">
        <title>A coral-associated actinobacterium mitigates coral bleaching under heat stress.</title>
        <authorList>
            <person name="Li J."/>
            <person name="Zou Y."/>
            <person name="Li Q."/>
            <person name="Zhang J."/>
            <person name="Bourne D.G."/>
            <person name="Lyu Y."/>
            <person name="Liu C."/>
            <person name="Zhang S."/>
        </authorList>
    </citation>
    <scope>NUCLEOTIDE SEQUENCE [LARGE SCALE GENOMIC DNA]</scope>
    <source>
        <strain evidence="1 2">SCSIO 13291</strain>
    </source>
</reference>
<dbReference type="EMBL" id="CP115965">
    <property type="protein sequence ID" value="WZW98490.1"/>
    <property type="molecule type" value="Genomic_DNA"/>
</dbReference>
<name>A0ABZ3C7G4_9ACTN</name>
<evidence type="ECO:0000313" key="2">
    <source>
        <dbReference type="Proteomes" id="UP001434337"/>
    </source>
</evidence>
<keyword evidence="2" id="KW-1185">Reference proteome</keyword>
<protein>
    <recommendedName>
        <fullName evidence="3">ABC transporter ATP-binding protein</fullName>
    </recommendedName>
</protein>
<dbReference type="Gene3D" id="3.40.50.300">
    <property type="entry name" value="P-loop containing nucleotide triphosphate hydrolases"/>
    <property type="match status" value="1"/>
</dbReference>
<proteinExistence type="predicted"/>
<gene>
    <name evidence="1" type="ORF">PCC79_16625</name>
</gene>
<dbReference type="Proteomes" id="UP001434337">
    <property type="component" value="Chromosome"/>
</dbReference>
<evidence type="ECO:0008006" key="3">
    <source>
        <dbReference type="Google" id="ProtNLM"/>
    </source>
</evidence>
<sequence>MLEVLDDVHRRYGATLVMVTHNEAITALADQVIELRDGRIVRDRLNPHPLAARDLDW</sequence>
<dbReference type="InterPro" id="IPR027417">
    <property type="entry name" value="P-loop_NTPase"/>
</dbReference>
<dbReference type="SUPFAM" id="SSF52540">
    <property type="entry name" value="P-loop containing nucleoside triphosphate hydrolases"/>
    <property type="match status" value="1"/>
</dbReference>